<dbReference type="SUPFAM" id="SSF51569">
    <property type="entry name" value="Aldolase"/>
    <property type="match status" value="1"/>
</dbReference>
<dbReference type="Proteomes" id="UP001596060">
    <property type="component" value="Unassembled WGS sequence"/>
</dbReference>
<keyword evidence="1 2" id="KW-0456">Lyase</keyword>
<organism evidence="3 4">
    <name type="scientific">Bosea massiliensis</name>
    <dbReference type="NCBI Taxonomy" id="151419"/>
    <lineage>
        <taxon>Bacteria</taxon>
        <taxon>Pseudomonadati</taxon>
        <taxon>Pseudomonadota</taxon>
        <taxon>Alphaproteobacteria</taxon>
        <taxon>Hyphomicrobiales</taxon>
        <taxon>Boseaceae</taxon>
        <taxon>Bosea</taxon>
    </lineage>
</organism>
<comment type="similarity">
    <text evidence="2">Belongs to the DapA family.</text>
</comment>
<dbReference type="SMART" id="SM01130">
    <property type="entry name" value="DHDPS"/>
    <property type="match status" value="1"/>
</dbReference>
<dbReference type="EMBL" id="JBHSLU010000005">
    <property type="protein sequence ID" value="MFC5504197.1"/>
    <property type="molecule type" value="Genomic_DNA"/>
</dbReference>
<dbReference type="RefSeq" id="WP_066722986.1">
    <property type="nucleotide sequence ID" value="NZ_JBHSLU010000005.1"/>
</dbReference>
<protein>
    <submittedName>
        <fullName evidence="3">Dihydrodipicolinate synthase family protein</fullName>
    </submittedName>
</protein>
<dbReference type="InterPro" id="IPR013785">
    <property type="entry name" value="Aldolase_TIM"/>
</dbReference>
<evidence type="ECO:0000313" key="3">
    <source>
        <dbReference type="EMBL" id="MFC5504197.1"/>
    </source>
</evidence>
<evidence type="ECO:0000256" key="2">
    <source>
        <dbReference type="PIRNR" id="PIRNR001365"/>
    </source>
</evidence>
<dbReference type="CDD" id="cd00408">
    <property type="entry name" value="DHDPS-like"/>
    <property type="match status" value="1"/>
</dbReference>
<name>A0ABW0NXY6_9HYPH</name>
<comment type="caution">
    <text evidence="3">The sequence shown here is derived from an EMBL/GenBank/DDBJ whole genome shotgun (WGS) entry which is preliminary data.</text>
</comment>
<sequence>MPRFKDFRPAGVIPATLIALHDDMSIDECQTRRHLRDCALVDGVSAVTVNGHASEVHACSFDEQQQILAASLAEVGDRVPLINGIYADGSIEAARLAAMAAREGASALLVFPPNSMAMGGQLRPEMAIAHYRRIADATDLPIIAFQYPMGGGLGYPFETLLALFEAVPTIAAIKDWSNDPMLHEKHIRTFQALPRPVNVLTTHSSWLMASLTLGCNGLLSGSGSVIADLQVALWRAVQAGDLTAAQAVNDRIVPLSQAFYAPPFLDMHNRMKEALVLLGRLDKAVVRPPLMKLPEAEIARIGAALRQAGIAREGALSLAA</sequence>
<dbReference type="Gene3D" id="3.20.20.70">
    <property type="entry name" value="Aldolase class I"/>
    <property type="match status" value="1"/>
</dbReference>
<keyword evidence="4" id="KW-1185">Reference proteome</keyword>
<dbReference type="PANTHER" id="PTHR12128:SF72">
    <property type="entry name" value="DIHYDRODIPICOLINATE SYNTHASE"/>
    <property type="match status" value="1"/>
</dbReference>
<reference evidence="4" key="1">
    <citation type="journal article" date="2019" name="Int. J. Syst. Evol. Microbiol.">
        <title>The Global Catalogue of Microorganisms (GCM) 10K type strain sequencing project: providing services to taxonomists for standard genome sequencing and annotation.</title>
        <authorList>
            <consortium name="The Broad Institute Genomics Platform"/>
            <consortium name="The Broad Institute Genome Sequencing Center for Infectious Disease"/>
            <person name="Wu L."/>
            <person name="Ma J."/>
        </authorList>
    </citation>
    <scope>NUCLEOTIDE SEQUENCE [LARGE SCALE GENOMIC DNA]</scope>
    <source>
        <strain evidence="4">CCUG 43117</strain>
    </source>
</reference>
<dbReference type="PANTHER" id="PTHR12128">
    <property type="entry name" value="DIHYDRODIPICOLINATE SYNTHASE"/>
    <property type="match status" value="1"/>
</dbReference>
<evidence type="ECO:0000256" key="1">
    <source>
        <dbReference type="ARBA" id="ARBA00023239"/>
    </source>
</evidence>
<dbReference type="Pfam" id="PF00701">
    <property type="entry name" value="DHDPS"/>
    <property type="match status" value="1"/>
</dbReference>
<gene>
    <name evidence="3" type="ORF">ACFPN9_02875</name>
</gene>
<dbReference type="PIRSF" id="PIRSF001365">
    <property type="entry name" value="DHDPS"/>
    <property type="match status" value="1"/>
</dbReference>
<accession>A0ABW0NXY6</accession>
<evidence type="ECO:0000313" key="4">
    <source>
        <dbReference type="Proteomes" id="UP001596060"/>
    </source>
</evidence>
<dbReference type="InterPro" id="IPR002220">
    <property type="entry name" value="DapA-like"/>
</dbReference>
<proteinExistence type="inferred from homology"/>